<protein>
    <submittedName>
        <fullName evidence="2">Uncharacterized protein</fullName>
    </submittedName>
</protein>
<dbReference type="GeneID" id="54402917"/>
<dbReference type="Proteomes" id="UP000799771">
    <property type="component" value="Unassembled WGS sequence"/>
</dbReference>
<proteinExistence type="predicted"/>
<accession>A0A6A6AI11</accession>
<gene>
    <name evidence="2" type="ORF">P153DRAFT_199821</name>
</gene>
<sequence>MYRMSIEGPFYTFILSLCAHTCISMLLMYTTTAGAEWQATPGNSRTGGLISSNALVAIYVLKSDMLQ</sequence>
<dbReference type="AlphaFoldDB" id="A0A6A6AI11"/>
<keyword evidence="1" id="KW-0472">Membrane</keyword>
<dbReference type="RefSeq" id="XP_033526009.1">
    <property type="nucleotide sequence ID" value="XM_033662485.1"/>
</dbReference>
<evidence type="ECO:0000313" key="2">
    <source>
        <dbReference type="EMBL" id="KAF2131622.1"/>
    </source>
</evidence>
<dbReference type="EMBL" id="ML977502">
    <property type="protein sequence ID" value="KAF2131622.1"/>
    <property type="molecule type" value="Genomic_DNA"/>
</dbReference>
<evidence type="ECO:0000313" key="3">
    <source>
        <dbReference type="Proteomes" id="UP000799771"/>
    </source>
</evidence>
<name>A0A6A6AI11_9PLEO</name>
<keyword evidence="1" id="KW-1133">Transmembrane helix</keyword>
<feature type="transmembrane region" description="Helical" evidence="1">
    <location>
        <begin position="12"/>
        <end position="30"/>
    </location>
</feature>
<reference evidence="2" key="1">
    <citation type="journal article" date="2020" name="Stud. Mycol.">
        <title>101 Dothideomycetes genomes: a test case for predicting lifestyles and emergence of pathogens.</title>
        <authorList>
            <person name="Haridas S."/>
            <person name="Albert R."/>
            <person name="Binder M."/>
            <person name="Bloem J."/>
            <person name="Labutti K."/>
            <person name="Salamov A."/>
            <person name="Andreopoulos B."/>
            <person name="Baker S."/>
            <person name="Barry K."/>
            <person name="Bills G."/>
            <person name="Bluhm B."/>
            <person name="Cannon C."/>
            <person name="Castanera R."/>
            <person name="Culley D."/>
            <person name="Daum C."/>
            <person name="Ezra D."/>
            <person name="Gonzalez J."/>
            <person name="Henrissat B."/>
            <person name="Kuo A."/>
            <person name="Liang C."/>
            <person name="Lipzen A."/>
            <person name="Lutzoni F."/>
            <person name="Magnuson J."/>
            <person name="Mondo S."/>
            <person name="Nolan M."/>
            <person name="Ohm R."/>
            <person name="Pangilinan J."/>
            <person name="Park H.-J."/>
            <person name="Ramirez L."/>
            <person name="Alfaro M."/>
            <person name="Sun H."/>
            <person name="Tritt A."/>
            <person name="Yoshinaga Y."/>
            <person name="Zwiers L.-H."/>
            <person name="Turgeon B."/>
            <person name="Goodwin S."/>
            <person name="Spatafora J."/>
            <person name="Crous P."/>
            <person name="Grigoriev I."/>
        </authorList>
    </citation>
    <scope>NUCLEOTIDE SEQUENCE</scope>
    <source>
        <strain evidence="2">CBS 119687</strain>
    </source>
</reference>
<keyword evidence="3" id="KW-1185">Reference proteome</keyword>
<evidence type="ECO:0000256" key="1">
    <source>
        <dbReference type="SAM" id="Phobius"/>
    </source>
</evidence>
<organism evidence="2 3">
    <name type="scientific">Dothidotthia symphoricarpi CBS 119687</name>
    <dbReference type="NCBI Taxonomy" id="1392245"/>
    <lineage>
        <taxon>Eukaryota</taxon>
        <taxon>Fungi</taxon>
        <taxon>Dikarya</taxon>
        <taxon>Ascomycota</taxon>
        <taxon>Pezizomycotina</taxon>
        <taxon>Dothideomycetes</taxon>
        <taxon>Pleosporomycetidae</taxon>
        <taxon>Pleosporales</taxon>
        <taxon>Dothidotthiaceae</taxon>
        <taxon>Dothidotthia</taxon>
    </lineage>
</organism>
<keyword evidence="1" id="KW-0812">Transmembrane</keyword>